<organism evidence="2 3">
    <name type="scientific">Roseisolibacter agri</name>
    <dbReference type="NCBI Taxonomy" id="2014610"/>
    <lineage>
        <taxon>Bacteria</taxon>
        <taxon>Pseudomonadati</taxon>
        <taxon>Gemmatimonadota</taxon>
        <taxon>Gemmatimonadia</taxon>
        <taxon>Gemmatimonadales</taxon>
        <taxon>Gemmatimonadaceae</taxon>
        <taxon>Roseisolibacter</taxon>
    </lineage>
</organism>
<feature type="domain" description="HTH cro/C1-type" evidence="1">
    <location>
        <begin position="24"/>
        <end position="78"/>
    </location>
</feature>
<dbReference type="Pfam" id="PF13560">
    <property type="entry name" value="HTH_31"/>
    <property type="match status" value="1"/>
</dbReference>
<dbReference type="EMBL" id="BRXS01000002">
    <property type="protein sequence ID" value="GLC24798.1"/>
    <property type="molecule type" value="Genomic_DNA"/>
</dbReference>
<dbReference type="Proteomes" id="UP001161325">
    <property type="component" value="Unassembled WGS sequence"/>
</dbReference>
<proteinExistence type="predicted"/>
<keyword evidence="3" id="KW-1185">Reference proteome</keyword>
<dbReference type="PANTHER" id="PTHR35010">
    <property type="entry name" value="BLL4672 PROTEIN-RELATED"/>
    <property type="match status" value="1"/>
</dbReference>
<dbReference type="InterPro" id="IPR001387">
    <property type="entry name" value="Cro/C1-type_HTH"/>
</dbReference>
<evidence type="ECO:0000313" key="3">
    <source>
        <dbReference type="Proteomes" id="UP001161325"/>
    </source>
</evidence>
<accession>A0AA37QDP1</accession>
<dbReference type="Gene3D" id="1.10.260.40">
    <property type="entry name" value="lambda repressor-like DNA-binding domains"/>
    <property type="match status" value="1"/>
</dbReference>
<dbReference type="SMART" id="SM00530">
    <property type="entry name" value="HTH_XRE"/>
    <property type="match status" value="1"/>
</dbReference>
<dbReference type="InterPro" id="IPR041413">
    <property type="entry name" value="MLTR_LBD"/>
</dbReference>
<dbReference type="RefSeq" id="WP_284349243.1">
    <property type="nucleotide sequence ID" value="NZ_BRXS01000002.1"/>
</dbReference>
<dbReference type="SUPFAM" id="SSF47413">
    <property type="entry name" value="lambda repressor-like DNA-binding domains"/>
    <property type="match status" value="1"/>
</dbReference>
<sequence>MARVDYVAGNAGDARRAPTVGALLRDWRVRRRHSQLSLALHADVSARHLSFLETGRAMPSREMVQQLAEALEIPPRERDALLLAAGYAPASAPRTPDDAALRGVRDAVDLILAALMPSPALAVDRHWNVVAYNPALGLFLRDVDPALATPPVNALRASLHPRGLAPRIANLAQWRAHVLARLRRDVELTADPALASLRDELRAFPPPPGAARDDGEAAPGVVVPLRVRSPHGMLSFLSTTTIFGTAIDASAAELTIEAFLPADAHTAAVLRAATDG</sequence>
<dbReference type="Gene3D" id="3.30.450.180">
    <property type="match status" value="1"/>
</dbReference>
<dbReference type="AlphaFoldDB" id="A0AA37QDP1"/>
<dbReference type="Pfam" id="PF17765">
    <property type="entry name" value="MLTR_LBD"/>
    <property type="match status" value="1"/>
</dbReference>
<comment type="caution">
    <text evidence="2">The sequence shown here is derived from an EMBL/GenBank/DDBJ whole genome shotgun (WGS) entry which is preliminary data.</text>
</comment>
<dbReference type="CDD" id="cd00093">
    <property type="entry name" value="HTH_XRE"/>
    <property type="match status" value="1"/>
</dbReference>
<name>A0AA37QDP1_9BACT</name>
<dbReference type="InterPro" id="IPR010982">
    <property type="entry name" value="Lambda_DNA-bd_dom_sf"/>
</dbReference>
<dbReference type="PROSITE" id="PS50943">
    <property type="entry name" value="HTH_CROC1"/>
    <property type="match status" value="1"/>
</dbReference>
<dbReference type="GO" id="GO:0003677">
    <property type="term" value="F:DNA binding"/>
    <property type="evidence" value="ECO:0007669"/>
    <property type="project" value="InterPro"/>
</dbReference>
<evidence type="ECO:0000259" key="1">
    <source>
        <dbReference type="PROSITE" id="PS50943"/>
    </source>
</evidence>
<protein>
    <submittedName>
        <fullName evidence="2">Transcriptional regulator</fullName>
    </submittedName>
</protein>
<gene>
    <name evidence="2" type="ORF">rosag_13110</name>
</gene>
<dbReference type="PANTHER" id="PTHR35010:SF4">
    <property type="entry name" value="BLL5781 PROTEIN"/>
    <property type="match status" value="1"/>
</dbReference>
<evidence type="ECO:0000313" key="2">
    <source>
        <dbReference type="EMBL" id="GLC24798.1"/>
    </source>
</evidence>
<reference evidence="2" key="1">
    <citation type="submission" date="2022-08" db="EMBL/GenBank/DDBJ databases">
        <title>Draft genome sequencing of Roseisolibacter agri AW1220.</title>
        <authorList>
            <person name="Tobiishi Y."/>
            <person name="Tonouchi A."/>
        </authorList>
    </citation>
    <scope>NUCLEOTIDE SEQUENCE</scope>
    <source>
        <strain evidence="2">AW1220</strain>
    </source>
</reference>